<evidence type="ECO:0000256" key="5">
    <source>
        <dbReference type="ARBA" id="ARBA00023136"/>
    </source>
</evidence>
<evidence type="ECO:0000256" key="4">
    <source>
        <dbReference type="ARBA" id="ARBA00022989"/>
    </source>
</evidence>
<organism evidence="7 8">
    <name type="scientific">Bombilactobacillus apium</name>
    <dbReference type="NCBI Taxonomy" id="2675299"/>
    <lineage>
        <taxon>Bacteria</taxon>
        <taxon>Bacillati</taxon>
        <taxon>Bacillota</taxon>
        <taxon>Bacilli</taxon>
        <taxon>Lactobacillales</taxon>
        <taxon>Lactobacillaceae</taxon>
        <taxon>Bombilactobacillus</taxon>
    </lineage>
</organism>
<feature type="transmembrane region" description="Helical" evidence="6">
    <location>
        <begin position="382"/>
        <end position="407"/>
    </location>
</feature>
<comment type="subcellular location">
    <subcellularLocation>
        <location evidence="1">Cell membrane</location>
        <topology evidence="1">Multi-pass membrane protein</topology>
    </subcellularLocation>
</comment>
<dbReference type="InterPro" id="IPR024923">
    <property type="entry name" value="PG_synth_SpoVB"/>
</dbReference>
<keyword evidence="4 6" id="KW-1133">Transmembrane helix</keyword>
<feature type="transmembrane region" description="Helical" evidence="6">
    <location>
        <begin position="110"/>
        <end position="134"/>
    </location>
</feature>
<dbReference type="PANTHER" id="PTHR30250:SF21">
    <property type="entry name" value="LIPID II FLIPPASE MURJ"/>
    <property type="match status" value="1"/>
</dbReference>
<evidence type="ECO:0000256" key="3">
    <source>
        <dbReference type="ARBA" id="ARBA00022692"/>
    </source>
</evidence>
<dbReference type="RefSeq" id="WP_176943028.1">
    <property type="nucleotide sequence ID" value="NZ_JABZEC010000006.1"/>
</dbReference>
<evidence type="ECO:0000256" key="1">
    <source>
        <dbReference type="ARBA" id="ARBA00004651"/>
    </source>
</evidence>
<evidence type="ECO:0000256" key="6">
    <source>
        <dbReference type="SAM" id="Phobius"/>
    </source>
</evidence>
<feature type="transmembrane region" description="Helical" evidence="6">
    <location>
        <begin position="25"/>
        <end position="48"/>
    </location>
</feature>
<feature type="transmembrane region" description="Helical" evidence="6">
    <location>
        <begin position="353"/>
        <end position="376"/>
    </location>
</feature>
<feature type="transmembrane region" description="Helical" evidence="6">
    <location>
        <begin position="185"/>
        <end position="206"/>
    </location>
</feature>
<evidence type="ECO:0000313" key="7">
    <source>
        <dbReference type="EMBL" id="NVY96861.1"/>
    </source>
</evidence>
<feature type="transmembrane region" description="Helical" evidence="6">
    <location>
        <begin position="312"/>
        <end position="332"/>
    </location>
</feature>
<evidence type="ECO:0000256" key="2">
    <source>
        <dbReference type="ARBA" id="ARBA00022475"/>
    </source>
</evidence>
<dbReference type="Proteomes" id="UP000563523">
    <property type="component" value="Unassembled WGS sequence"/>
</dbReference>
<feature type="transmembrane region" description="Helical" evidence="6">
    <location>
        <begin position="146"/>
        <end position="164"/>
    </location>
</feature>
<dbReference type="InterPro" id="IPR002797">
    <property type="entry name" value="Polysacc_synth"/>
</dbReference>
<feature type="transmembrane region" description="Helical" evidence="6">
    <location>
        <begin position="480"/>
        <end position="502"/>
    </location>
</feature>
<keyword evidence="5 6" id="KW-0472">Membrane</keyword>
<protein>
    <submittedName>
        <fullName evidence="7">Polysaccharide biosynthesis protein</fullName>
    </submittedName>
</protein>
<sequence>MQGNEDGTSDLKRPTSKTSLIKGSVWMTAGSIFSRILGAIYIIPWNMWLGTIVTASLANSLYMKGYNLYSWFLVVSTAGIPGAISKQIAHYNSLNEYSTGNRLFRQGLKIMFWTGLGSAAIMYFGAPIIANIFVGGDQQVVPVLKALAWALLVIPLISIIRGYFQGYSQMAPSAISQFVEQVARVVYMLGATYLIMQVQHGSYVSAVVQSTFAAFIGALFSLGVLMWYFLRQLPRLRKLSRQSKVVENREEQNFLKEIWAQALPFIILDSGIVTFQIFDQATFNGMMHTFWPLSKNVLDSLYALFAFNANKLIMITISLAAAMAVTAVPLLSAAFSQNDRDEIRSQIANTIQLFLLVMIPASLGMYAVAKPLYILFYRYDKLGIYILQFSSIVAILLGLFTVLAAVLQGLYENKAAIKYFFIGLIVKMILQYPLVGLLNVYGPLMATAIGMGVACWLMIRLLCHNFGFQADSTINRSCGIFCLSLVMLIGISLVNWLGYLWINPENRYLSVLWLIIEVVLGIMIYGYLILKTRLAEKIIGGRMAGLRQKLKIK</sequence>
<feature type="transmembrane region" description="Helical" evidence="6">
    <location>
        <begin position="440"/>
        <end position="459"/>
    </location>
</feature>
<feature type="transmembrane region" description="Helical" evidence="6">
    <location>
        <begin position="258"/>
        <end position="278"/>
    </location>
</feature>
<dbReference type="Pfam" id="PF01943">
    <property type="entry name" value="Polysacc_synt"/>
    <property type="match status" value="1"/>
</dbReference>
<dbReference type="CDD" id="cd13124">
    <property type="entry name" value="MATE_SpoVB_like"/>
    <property type="match status" value="1"/>
</dbReference>
<dbReference type="EMBL" id="JABZEC010000006">
    <property type="protein sequence ID" value="NVY96861.1"/>
    <property type="molecule type" value="Genomic_DNA"/>
</dbReference>
<evidence type="ECO:0000313" key="8">
    <source>
        <dbReference type="Proteomes" id="UP000563523"/>
    </source>
</evidence>
<proteinExistence type="predicted"/>
<feature type="transmembrane region" description="Helical" evidence="6">
    <location>
        <begin position="212"/>
        <end position="230"/>
    </location>
</feature>
<feature type="transmembrane region" description="Helical" evidence="6">
    <location>
        <begin position="508"/>
        <end position="530"/>
    </location>
</feature>
<keyword evidence="8" id="KW-1185">Reference proteome</keyword>
<name>A0A850R4F8_9LACO</name>
<gene>
    <name evidence="7" type="ORF">HU830_06815</name>
</gene>
<reference evidence="7 8" key="1">
    <citation type="submission" date="2020-06" db="EMBL/GenBank/DDBJ databases">
        <authorList>
            <person name="Kang J."/>
        </authorList>
    </citation>
    <scope>NUCLEOTIDE SEQUENCE [LARGE SCALE GENOMIC DNA]</scope>
    <source>
        <strain evidence="7 8">DCY120</strain>
    </source>
</reference>
<dbReference type="AlphaFoldDB" id="A0A850R4F8"/>
<dbReference type="PIRSF" id="PIRSF038958">
    <property type="entry name" value="PG_synth_SpoVB"/>
    <property type="match status" value="1"/>
</dbReference>
<keyword evidence="3 6" id="KW-0812">Transmembrane</keyword>
<dbReference type="GO" id="GO:0005886">
    <property type="term" value="C:plasma membrane"/>
    <property type="evidence" value="ECO:0007669"/>
    <property type="project" value="UniProtKB-SubCell"/>
</dbReference>
<feature type="transmembrane region" description="Helical" evidence="6">
    <location>
        <begin position="68"/>
        <end position="89"/>
    </location>
</feature>
<comment type="caution">
    <text evidence="7">The sequence shown here is derived from an EMBL/GenBank/DDBJ whole genome shotgun (WGS) entry which is preliminary data.</text>
</comment>
<feature type="transmembrane region" description="Helical" evidence="6">
    <location>
        <begin position="416"/>
        <end position="434"/>
    </location>
</feature>
<dbReference type="PANTHER" id="PTHR30250">
    <property type="entry name" value="PST FAMILY PREDICTED COLANIC ACID TRANSPORTER"/>
    <property type="match status" value="1"/>
</dbReference>
<accession>A0A850R4F8</accession>
<dbReference type="InterPro" id="IPR050833">
    <property type="entry name" value="Poly_Biosynth_Transport"/>
</dbReference>
<keyword evidence="2" id="KW-1003">Cell membrane</keyword>